<evidence type="ECO:0000313" key="5">
    <source>
        <dbReference type="Proteomes" id="UP001141259"/>
    </source>
</evidence>
<protein>
    <submittedName>
        <fullName evidence="4">AMP-binding protein</fullName>
    </submittedName>
</protein>
<dbReference type="PANTHER" id="PTHR43767:SF10">
    <property type="entry name" value="SURFACTIN SYNTHASE SUBUNIT 1"/>
    <property type="match status" value="1"/>
</dbReference>
<name>A0A9X3AI13_9PSEU</name>
<evidence type="ECO:0000256" key="1">
    <source>
        <dbReference type="ARBA" id="ARBA00022450"/>
    </source>
</evidence>
<organism evidence="4 5">
    <name type="scientific">Umezawaea endophytica</name>
    <dbReference type="NCBI Taxonomy" id="1654476"/>
    <lineage>
        <taxon>Bacteria</taxon>
        <taxon>Bacillati</taxon>
        <taxon>Actinomycetota</taxon>
        <taxon>Actinomycetes</taxon>
        <taxon>Pseudonocardiales</taxon>
        <taxon>Pseudonocardiaceae</taxon>
        <taxon>Umezawaea</taxon>
    </lineage>
</organism>
<evidence type="ECO:0000313" key="4">
    <source>
        <dbReference type="EMBL" id="MCS7482432.1"/>
    </source>
</evidence>
<dbReference type="Proteomes" id="UP001141259">
    <property type="component" value="Unassembled WGS sequence"/>
</dbReference>
<dbReference type="GO" id="GO:0016877">
    <property type="term" value="F:ligase activity, forming carbon-sulfur bonds"/>
    <property type="evidence" value="ECO:0007669"/>
    <property type="project" value="UniProtKB-ARBA"/>
</dbReference>
<dbReference type="EMBL" id="JANYMP010000024">
    <property type="protein sequence ID" value="MCS7482432.1"/>
    <property type="molecule type" value="Genomic_DNA"/>
</dbReference>
<dbReference type="InterPro" id="IPR050237">
    <property type="entry name" value="ATP-dep_AMP-bd_enzyme"/>
</dbReference>
<evidence type="ECO:0000256" key="2">
    <source>
        <dbReference type="ARBA" id="ARBA00022553"/>
    </source>
</evidence>
<dbReference type="InterPro" id="IPR042099">
    <property type="entry name" value="ANL_N_sf"/>
</dbReference>
<dbReference type="InterPro" id="IPR009081">
    <property type="entry name" value="PP-bd_ACP"/>
</dbReference>
<dbReference type="RefSeq" id="WP_259627898.1">
    <property type="nucleotide sequence ID" value="NZ_JANYMP010000024.1"/>
</dbReference>
<dbReference type="PANTHER" id="PTHR43767">
    <property type="entry name" value="LONG-CHAIN-FATTY-ACID--COA LIGASE"/>
    <property type="match status" value="1"/>
</dbReference>
<keyword evidence="2" id="KW-0597">Phosphoprotein</keyword>
<dbReference type="Pfam" id="PF13193">
    <property type="entry name" value="AMP-binding_C"/>
    <property type="match status" value="1"/>
</dbReference>
<dbReference type="SUPFAM" id="SSF47336">
    <property type="entry name" value="ACP-like"/>
    <property type="match status" value="1"/>
</dbReference>
<dbReference type="GO" id="GO:0031177">
    <property type="term" value="F:phosphopantetheine binding"/>
    <property type="evidence" value="ECO:0007669"/>
    <property type="project" value="InterPro"/>
</dbReference>
<dbReference type="Gene3D" id="3.40.50.12780">
    <property type="entry name" value="N-terminal domain of ligase-like"/>
    <property type="match status" value="1"/>
</dbReference>
<comment type="caution">
    <text evidence="4">The sequence shown here is derived from an EMBL/GenBank/DDBJ whole genome shotgun (WGS) entry which is preliminary data.</text>
</comment>
<dbReference type="Pfam" id="PF00501">
    <property type="entry name" value="AMP-binding"/>
    <property type="match status" value="1"/>
</dbReference>
<keyword evidence="1" id="KW-0596">Phosphopantetheine</keyword>
<dbReference type="SUPFAM" id="SSF56801">
    <property type="entry name" value="Acetyl-CoA synthetase-like"/>
    <property type="match status" value="1"/>
</dbReference>
<dbReference type="PROSITE" id="PS50075">
    <property type="entry name" value="CARRIER"/>
    <property type="match status" value="1"/>
</dbReference>
<dbReference type="InterPro" id="IPR000873">
    <property type="entry name" value="AMP-dep_synth/lig_dom"/>
</dbReference>
<dbReference type="InterPro" id="IPR045851">
    <property type="entry name" value="AMP-bd_C_sf"/>
</dbReference>
<dbReference type="Pfam" id="PF00550">
    <property type="entry name" value="PP-binding"/>
    <property type="match status" value="1"/>
</dbReference>
<dbReference type="Gene3D" id="3.30.300.30">
    <property type="match status" value="1"/>
</dbReference>
<keyword evidence="5" id="KW-1185">Reference proteome</keyword>
<dbReference type="InterPro" id="IPR025110">
    <property type="entry name" value="AMP-bd_C"/>
</dbReference>
<dbReference type="Gene3D" id="1.10.1200.10">
    <property type="entry name" value="ACP-like"/>
    <property type="match status" value="1"/>
</dbReference>
<dbReference type="AlphaFoldDB" id="A0A9X3AI13"/>
<feature type="domain" description="Carrier" evidence="3">
    <location>
        <begin position="464"/>
        <end position="539"/>
    </location>
</feature>
<reference evidence="4" key="1">
    <citation type="submission" date="2022-08" db="EMBL/GenBank/DDBJ databases">
        <authorList>
            <person name="Tistechok S."/>
            <person name="Samborskyy M."/>
            <person name="Roman I."/>
        </authorList>
    </citation>
    <scope>NUCLEOTIDE SEQUENCE</scope>
    <source>
        <strain evidence="4">DSM 103496</strain>
    </source>
</reference>
<accession>A0A9X3AI13</accession>
<sequence>MTVPEVLEDRAREPGRPAIRQTDGTVLTFGAWHARAMSFARRLRASGVGAGDRVGLLFGEDEWTDYAVAFCAVLIAGATAVPLSTRVPDVLRNALLTRCEARTLVHGRTAVEFAGGTTTEAADGPAAELDVVPPEAAAQVLFTSGTDGSPKGVVATHANLIHGYESRRRSWGRSRYFAHAFPIGTNAGQTMLLNALTAEAAALVAARPDVAELCAAVERYRAGSLFLVPATAIELVNSAAWSRHDLTSLALVGSTGAALPPAVALELSRALPDATLVNYYSSTEAAPGHVAMAFDPTRPTALGTGDVRVVGEEVWLRAPVAPRTPLHDNGSPAPVDGWIRTGDLGRLDDDGYLHLIDRESDLVKVGGHRVSTLAVEAALHEHPGVLDAAVLGLPHPRSGTVLAAAVVATAADVVEGLRVFLAERLSPAEVPARLLRVDLLPRNAAGKVVKRDLVGLFAVEAVLPLTSPVERALGRVWSTLLGLREVHADDDFLALGGDSLLTLRLAKLCSEEFDVDLSAAALFATPVLAEQARLVLDRLSPQDVRWR</sequence>
<dbReference type="SMART" id="SM00823">
    <property type="entry name" value="PKS_PP"/>
    <property type="match status" value="1"/>
</dbReference>
<dbReference type="InterPro" id="IPR020806">
    <property type="entry name" value="PKS_PP-bd"/>
</dbReference>
<proteinExistence type="predicted"/>
<gene>
    <name evidence="4" type="ORF">NZH93_36780</name>
</gene>
<evidence type="ECO:0000259" key="3">
    <source>
        <dbReference type="PROSITE" id="PS50075"/>
    </source>
</evidence>
<dbReference type="InterPro" id="IPR036736">
    <property type="entry name" value="ACP-like_sf"/>
</dbReference>